<keyword evidence="3" id="KW-1185">Reference proteome</keyword>
<proteinExistence type="predicted"/>
<evidence type="ECO:0000313" key="2">
    <source>
        <dbReference type="EMBL" id="KJH42972.1"/>
    </source>
</evidence>
<protein>
    <submittedName>
        <fullName evidence="2">Uncharacterized protein</fullName>
    </submittedName>
</protein>
<feature type="compositionally biased region" description="Polar residues" evidence="1">
    <location>
        <begin position="154"/>
        <end position="170"/>
    </location>
</feature>
<name>A0A0D8XGX4_DICVI</name>
<feature type="region of interest" description="Disordered" evidence="1">
    <location>
        <begin position="129"/>
        <end position="170"/>
    </location>
</feature>
<dbReference type="Proteomes" id="UP000053766">
    <property type="component" value="Unassembled WGS sequence"/>
</dbReference>
<dbReference type="EMBL" id="KN716605">
    <property type="protein sequence ID" value="KJH42972.1"/>
    <property type="molecule type" value="Genomic_DNA"/>
</dbReference>
<gene>
    <name evidence="2" type="ORF">DICVIV_11027</name>
</gene>
<organism evidence="2 3">
    <name type="scientific">Dictyocaulus viviparus</name>
    <name type="common">Bovine lungworm</name>
    <dbReference type="NCBI Taxonomy" id="29172"/>
    <lineage>
        <taxon>Eukaryota</taxon>
        <taxon>Metazoa</taxon>
        <taxon>Ecdysozoa</taxon>
        <taxon>Nematoda</taxon>
        <taxon>Chromadorea</taxon>
        <taxon>Rhabditida</taxon>
        <taxon>Rhabditina</taxon>
        <taxon>Rhabditomorpha</taxon>
        <taxon>Strongyloidea</taxon>
        <taxon>Metastrongylidae</taxon>
        <taxon>Dictyocaulus</taxon>
    </lineage>
</organism>
<reference evidence="3" key="2">
    <citation type="journal article" date="2016" name="Sci. Rep.">
        <title>Dictyocaulus viviparus genome, variome and transcriptome elucidate lungworm biology and support future intervention.</title>
        <authorList>
            <person name="McNulty S.N."/>
            <person name="Strube C."/>
            <person name="Rosa B.A."/>
            <person name="Martin J.C."/>
            <person name="Tyagi R."/>
            <person name="Choi Y.J."/>
            <person name="Wang Q."/>
            <person name="Hallsworth Pepin K."/>
            <person name="Zhang X."/>
            <person name="Ozersky P."/>
            <person name="Wilson R.K."/>
            <person name="Sternberg P.W."/>
            <person name="Gasser R.B."/>
            <person name="Mitreva M."/>
        </authorList>
    </citation>
    <scope>NUCLEOTIDE SEQUENCE [LARGE SCALE GENOMIC DNA]</scope>
    <source>
        <strain evidence="3">HannoverDv2000</strain>
    </source>
</reference>
<reference evidence="2 3" key="1">
    <citation type="submission" date="2013-11" db="EMBL/GenBank/DDBJ databases">
        <title>Draft genome of the bovine lungworm Dictyocaulus viviparus.</title>
        <authorList>
            <person name="Mitreva M."/>
        </authorList>
    </citation>
    <scope>NUCLEOTIDE SEQUENCE [LARGE SCALE GENOMIC DNA]</scope>
    <source>
        <strain evidence="2 3">HannoverDv2000</strain>
    </source>
</reference>
<sequence>MPPKKARKKGKRTLTGCDDDENGKCNEDIYMAGCRLDYKIMNLPALKIEEILERGSTLTMSNLCETFSSVSDWLHEQKAMMKDLIRETRGNKAVPKTPRRGKTFAHIREMALMYRRSAYALEIQDAPRDSVKDDVEDTSDLHNNNEYMEAGNSIRPQENTVSQDAKTEQESVQLLEQQPEASRDISDEYVSAVENCEQRFHICVKVGYSLTSFTMRIFCYQFLGRMRKSRYCR</sequence>
<evidence type="ECO:0000256" key="1">
    <source>
        <dbReference type="SAM" id="MobiDB-lite"/>
    </source>
</evidence>
<evidence type="ECO:0000313" key="3">
    <source>
        <dbReference type="Proteomes" id="UP000053766"/>
    </source>
</evidence>
<accession>A0A0D8XGX4</accession>
<dbReference type="AlphaFoldDB" id="A0A0D8XGX4"/>